<keyword evidence="8" id="KW-1185">Reference proteome</keyword>
<evidence type="ECO:0000313" key="7">
    <source>
        <dbReference type="EMBL" id="CAH2062208.1"/>
    </source>
</evidence>
<dbReference type="Gene3D" id="3.30.160.60">
    <property type="entry name" value="Classic Zinc Finger"/>
    <property type="match status" value="2"/>
</dbReference>
<evidence type="ECO:0000256" key="2">
    <source>
        <dbReference type="ARBA" id="ARBA00022737"/>
    </source>
</evidence>
<feature type="domain" description="C2H2-type" evidence="6">
    <location>
        <begin position="178"/>
        <end position="206"/>
    </location>
</feature>
<keyword evidence="3 5" id="KW-0863">Zinc-finger</keyword>
<evidence type="ECO:0000256" key="3">
    <source>
        <dbReference type="ARBA" id="ARBA00022771"/>
    </source>
</evidence>
<dbReference type="PANTHER" id="PTHR24379">
    <property type="entry name" value="KRAB AND ZINC FINGER DOMAIN-CONTAINING"/>
    <property type="match status" value="1"/>
</dbReference>
<gene>
    <name evidence="7" type="ORF">IPOD504_LOCUS11774</name>
</gene>
<evidence type="ECO:0000256" key="4">
    <source>
        <dbReference type="ARBA" id="ARBA00022833"/>
    </source>
</evidence>
<evidence type="ECO:0000313" key="8">
    <source>
        <dbReference type="Proteomes" id="UP000837857"/>
    </source>
</evidence>
<dbReference type="SMART" id="SM00355">
    <property type="entry name" value="ZnF_C2H2"/>
    <property type="match status" value="8"/>
</dbReference>
<dbReference type="PROSITE" id="PS50157">
    <property type="entry name" value="ZINC_FINGER_C2H2_2"/>
    <property type="match status" value="3"/>
</dbReference>
<accession>A0ABN8IRS6</accession>
<dbReference type="InterPro" id="IPR041661">
    <property type="entry name" value="ZN622/Rei1/Reh1_Znf-C2H2"/>
</dbReference>
<evidence type="ECO:0000259" key="6">
    <source>
        <dbReference type="PROSITE" id="PS50157"/>
    </source>
</evidence>
<dbReference type="SUPFAM" id="SSF57667">
    <property type="entry name" value="beta-beta-alpha zinc fingers"/>
    <property type="match status" value="3"/>
</dbReference>
<dbReference type="Pfam" id="PF00096">
    <property type="entry name" value="zf-C2H2"/>
    <property type="match status" value="1"/>
</dbReference>
<dbReference type="PANTHER" id="PTHR24379:SF121">
    <property type="entry name" value="C2H2-TYPE DOMAIN-CONTAINING PROTEIN"/>
    <property type="match status" value="1"/>
</dbReference>
<protein>
    <recommendedName>
        <fullName evidence="6">C2H2-type domain-containing protein</fullName>
    </recommendedName>
</protein>
<feature type="domain" description="C2H2-type" evidence="6">
    <location>
        <begin position="265"/>
        <end position="291"/>
    </location>
</feature>
<keyword evidence="1" id="KW-0479">Metal-binding</keyword>
<proteinExistence type="predicted"/>
<dbReference type="InterPro" id="IPR036236">
    <property type="entry name" value="Znf_C2H2_sf"/>
</dbReference>
<dbReference type="PROSITE" id="PS00028">
    <property type="entry name" value="ZINC_FINGER_C2H2_1"/>
    <property type="match status" value="4"/>
</dbReference>
<dbReference type="Pfam" id="PF12756">
    <property type="entry name" value="zf-C2H2_2"/>
    <property type="match status" value="1"/>
</dbReference>
<name>A0ABN8IRS6_9NEOP</name>
<dbReference type="Pfam" id="PF13894">
    <property type="entry name" value="zf-C2H2_4"/>
    <property type="match status" value="1"/>
</dbReference>
<dbReference type="Proteomes" id="UP000837857">
    <property type="component" value="Chromosome 29"/>
</dbReference>
<feature type="non-terminal residue" evidence="7">
    <location>
        <position position="339"/>
    </location>
</feature>
<sequence length="339" mass="39281">MWKITLLRLPHQNSLNRDTWPTDRNVFFFLEECDPARWNAEALIRYTSARPFRVSVKSVMCVYCGDLFEDPEQFRTHMAKEHATFRANMAFAKLPKAEYVKVDIAGMRCRLCAQQHRTLHSIATHLRDAHDKDVRLDSPLGVMPYHLDRDNWACAVCGKGAPSLLHLNKHTVTHFLSYVCEVCGKSYVASSGLLTHVRSKHEREYSAHCKRCRAIFPSMRAKQIHQRTAKRCMTHCCSECPERFPSYKCKQRHMAEAHGASAREHSCARCELSFVQRQAFYDHYRLCHSADCVACSHCGRRFACASKLNRHLKKHAAKNEREIRLKLKSYDSSDYNEQS</sequence>
<evidence type="ECO:0000256" key="1">
    <source>
        <dbReference type="ARBA" id="ARBA00022723"/>
    </source>
</evidence>
<keyword evidence="4" id="KW-0862">Zinc</keyword>
<dbReference type="EMBL" id="OW152841">
    <property type="protein sequence ID" value="CAH2062208.1"/>
    <property type="molecule type" value="Genomic_DNA"/>
</dbReference>
<feature type="domain" description="C2H2-type" evidence="6">
    <location>
        <begin position="293"/>
        <end position="320"/>
    </location>
</feature>
<evidence type="ECO:0000256" key="5">
    <source>
        <dbReference type="PROSITE-ProRule" id="PRU00042"/>
    </source>
</evidence>
<reference evidence="7" key="1">
    <citation type="submission" date="2022-03" db="EMBL/GenBank/DDBJ databases">
        <authorList>
            <person name="Martin H S."/>
        </authorList>
    </citation>
    <scope>NUCLEOTIDE SEQUENCE</scope>
</reference>
<keyword evidence="2" id="KW-0677">Repeat</keyword>
<dbReference type="InterPro" id="IPR013087">
    <property type="entry name" value="Znf_C2H2_type"/>
</dbReference>
<organism evidence="7 8">
    <name type="scientific">Iphiclides podalirius</name>
    <name type="common">scarce swallowtail</name>
    <dbReference type="NCBI Taxonomy" id="110791"/>
    <lineage>
        <taxon>Eukaryota</taxon>
        <taxon>Metazoa</taxon>
        <taxon>Ecdysozoa</taxon>
        <taxon>Arthropoda</taxon>
        <taxon>Hexapoda</taxon>
        <taxon>Insecta</taxon>
        <taxon>Pterygota</taxon>
        <taxon>Neoptera</taxon>
        <taxon>Endopterygota</taxon>
        <taxon>Lepidoptera</taxon>
        <taxon>Glossata</taxon>
        <taxon>Ditrysia</taxon>
        <taxon>Papilionoidea</taxon>
        <taxon>Papilionidae</taxon>
        <taxon>Papilioninae</taxon>
        <taxon>Iphiclides</taxon>
    </lineage>
</organism>